<evidence type="ECO:0000256" key="1">
    <source>
        <dbReference type="ARBA" id="ARBA00011900"/>
    </source>
</evidence>
<evidence type="ECO:0000256" key="8">
    <source>
        <dbReference type="SAM" id="Coils"/>
    </source>
</evidence>
<keyword evidence="6" id="KW-0238">DNA-binding</keyword>
<dbReference type="InterPro" id="IPR050953">
    <property type="entry name" value="N4_N6_ade-DNA_methylase"/>
</dbReference>
<evidence type="ECO:0000256" key="7">
    <source>
        <dbReference type="ARBA" id="ARBA00047942"/>
    </source>
</evidence>
<keyword evidence="3" id="KW-0808">Transferase</keyword>
<evidence type="ECO:0000313" key="11">
    <source>
        <dbReference type="EMBL" id="CAD6490229.1"/>
    </source>
</evidence>
<dbReference type="InterPro" id="IPR011639">
    <property type="entry name" value="MethylTrfase_TaqI-like_dom"/>
</dbReference>
<evidence type="ECO:0000256" key="2">
    <source>
        <dbReference type="ARBA" id="ARBA00022603"/>
    </source>
</evidence>
<dbReference type="SUPFAM" id="SSF53335">
    <property type="entry name" value="S-adenosyl-L-methionine-dependent methyltransferases"/>
    <property type="match status" value="1"/>
</dbReference>
<proteinExistence type="predicted"/>
<feature type="coiled-coil region" evidence="8">
    <location>
        <begin position="935"/>
        <end position="971"/>
    </location>
</feature>
<dbReference type="Pfam" id="PF07669">
    <property type="entry name" value="Eco57I"/>
    <property type="match status" value="1"/>
</dbReference>
<dbReference type="AlphaFoldDB" id="A0A811T4G4"/>
<dbReference type="EC" id="2.1.1.72" evidence="1"/>
<dbReference type="PROSITE" id="PS00092">
    <property type="entry name" value="N6_MTASE"/>
    <property type="match status" value="1"/>
</dbReference>
<keyword evidence="8" id="KW-0175">Coiled coil</keyword>
<sequence>MKEESKQRIRELAQRFRYNLDVYKKSAYNETQVRREFIDPFFEALGWDVENKQGHAEQYKDVVHEDAIKVGRSTRAPDYSFRIGGQRKFFVEAKKPAVNIKEDVSPSYQLRRYAWSAKLPLSIVTDFEELSVYDCRIKPGPKDRASVARIGYYTFEEYLDKFDEIYDIFSKGAILKGSFDRHAQSTKGKRGTAEVDSEFLKEIESWREMLAKNIALRNPDVSIYELNYAVQKIIDRVIFLRICEDRGIEPDGRLQLAVKSTGIYKHLLNQFRSAESNYNSGIFNFKVDAVTPRLKIDDKVIKAIIESLYYPLSPYEFSVLGVEILGNVYEQFLGKVIRLTAGHQAKVETKPEVKKAGGVYYTPQYIVDYIVRNTVGKLVEGKTPGDIAEIRILDPACGSGSFLIGAYTYLLKYHLDWYVNNKPKRHKEAVFQVRENEWYLTTAEKKRILLSNIFGVDIDSQAVEVTKLSLQLKVLENESRESVDKQVKLGMEGILPNLGGNIKCGNSLIGPDFYDAGQMRLFDEDEMRRVNVFDWDDEVKGFGAIMKRGRFDCVIGNPPYVRQELLKEQKGYFKDHYRVYQGTADLCAYFIEKGVSLLQSGGFFSYIVANKWMRANYGKPLRQWLKTKRIEEIVDFGDLSVFQNATTYPCIMRISNRKPGSTFEVTQVETLEFSDLVAYVEEHQYAVNQGELDDGGWALVDEQTRALLDKLRKIGIPLDEYVDGKIYRGVLTGLNEAFVIDSSTRDKLIAEDPKSAELIKPFLAGKDIKRYQSPCSERYLILIPKGWTNQKSGGVKDAWKWLQSNYPRVASHLKLFSEKAQKRYDKGEYWWELRACEYYVEFEKPKIIYPNICKRPEFAFDESKKYTNQKCFIIPSADKYLLGILNSSVNFFLFRTILPKLRGDFYEPSYVFFKDFPIRTIDFSNPTEKAQHDKLVTLVENMLKLQKKYHEARMERDKELYERQIKIADAQIDRLVYDLYGLTVKEIGVVEGHSK</sequence>
<dbReference type="InterPro" id="IPR025931">
    <property type="entry name" value="TaqI_C"/>
</dbReference>
<evidence type="ECO:0000313" key="12">
    <source>
        <dbReference type="Proteomes" id="UP000606624"/>
    </source>
</evidence>
<dbReference type="EMBL" id="CAJHIN010000003">
    <property type="protein sequence ID" value="CAD6490229.1"/>
    <property type="molecule type" value="Genomic_DNA"/>
</dbReference>
<gene>
    <name evidence="11" type="ORF">KFBDDELM_00107</name>
</gene>
<evidence type="ECO:0000259" key="9">
    <source>
        <dbReference type="Pfam" id="PF07669"/>
    </source>
</evidence>
<dbReference type="Gene3D" id="3.40.50.150">
    <property type="entry name" value="Vaccinia Virus protein VP39"/>
    <property type="match status" value="1"/>
</dbReference>
<dbReference type="InterPro" id="IPR002052">
    <property type="entry name" value="DNA_methylase_N6_adenine_CS"/>
</dbReference>
<keyword evidence="5" id="KW-0680">Restriction system</keyword>
<dbReference type="GO" id="GO:0003677">
    <property type="term" value="F:DNA binding"/>
    <property type="evidence" value="ECO:0007669"/>
    <property type="project" value="UniProtKB-KW"/>
</dbReference>
<dbReference type="GO" id="GO:0009035">
    <property type="term" value="F:type I site-specific deoxyribonuclease activity"/>
    <property type="evidence" value="ECO:0007669"/>
    <property type="project" value="UniProtKB-EC"/>
</dbReference>
<comment type="catalytic activity">
    <reaction evidence="7">
        <text>a 2'-deoxyadenosine in DNA + S-adenosyl-L-methionine = an N(6)-methyl-2'-deoxyadenosine in DNA + S-adenosyl-L-homocysteine + H(+)</text>
        <dbReference type="Rhea" id="RHEA:15197"/>
        <dbReference type="Rhea" id="RHEA-COMP:12418"/>
        <dbReference type="Rhea" id="RHEA-COMP:12419"/>
        <dbReference type="ChEBI" id="CHEBI:15378"/>
        <dbReference type="ChEBI" id="CHEBI:57856"/>
        <dbReference type="ChEBI" id="CHEBI:59789"/>
        <dbReference type="ChEBI" id="CHEBI:90615"/>
        <dbReference type="ChEBI" id="CHEBI:90616"/>
        <dbReference type="EC" id="2.1.1.72"/>
    </reaction>
</comment>
<name>A0A811T4G4_9EURY</name>
<evidence type="ECO:0000256" key="3">
    <source>
        <dbReference type="ARBA" id="ARBA00022679"/>
    </source>
</evidence>
<protein>
    <recommendedName>
        <fullName evidence="1">site-specific DNA-methyltransferase (adenine-specific)</fullName>
        <ecNumber evidence="1">2.1.1.72</ecNumber>
    </recommendedName>
</protein>
<keyword evidence="2" id="KW-0489">Methyltransferase</keyword>
<dbReference type="GO" id="GO:0009307">
    <property type="term" value="P:DNA restriction-modification system"/>
    <property type="evidence" value="ECO:0007669"/>
    <property type="project" value="UniProtKB-KW"/>
</dbReference>
<accession>A0A811T4G4</accession>
<dbReference type="GO" id="GO:0005524">
    <property type="term" value="F:ATP binding"/>
    <property type="evidence" value="ECO:0007669"/>
    <property type="project" value="UniProtKB-KW"/>
</dbReference>
<keyword evidence="4" id="KW-0949">S-adenosyl-L-methionine</keyword>
<organism evidence="11 12">
    <name type="scientific">Candidatus Argoarchaeum ethanivorans</name>
    <dbReference type="NCBI Taxonomy" id="2608793"/>
    <lineage>
        <taxon>Archaea</taxon>
        <taxon>Methanobacteriati</taxon>
        <taxon>Methanobacteriota</taxon>
        <taxon>Stenosarchaea group</taxon>
        <taxon>Methanomicrobia</taxon>
        <taxon>Methanosarcinales</taxon>
        <taxon>Methanosarcinales incertae sedis</taxon>
        <taxon>GOM Arc I cluster</taxon>
        <taxon>Candidatus Argoarchaeum</taxon>
    </lineage>
</organism>
<dbReference type="PANTHER" id="PTHR33841">
    <property type="entry name" value="DNA METHYLTRANSFERASE YEEA-RELATED"/>
    <property type="match status" value="1"/>
</dbReference>
<dbReference type="GO" id="GO:0009007">
    <property type="term" value="F:site-specific DNA-methyltransferase (adenine-specific) activity"/>
    <property type="evidence" value="ECO:0007669"/>
    <property type="project" value="UniProtKB-EC"/>
</dbReference>
<dbReference type="Gene3D" id="3.90.1570.30">
    <property type="match status" value="1"/>
</dbReference>
<dbReference type="Proteomes" id="UP000606624">
    <property type="component" value="Unassembled WGS sequence"/>
</dbReference>
<dbReference type="GO" id="GO:0032259">
    <property type="term" value="P:methylation"/>
    <property type="evidence" value="ECO:0007669"/>
    <property type="project" value="UniProtKB-KW"/>
</dbReference>
<reference evidence="11" key="1">
    <citation type="submission" date="2020-10" db="EMBL/GenBank/DDBJ databases">
        <authorList>
            <person name="Hahn C.J."/>
            <person name="Laso-Perez R."/>
            <person name="Vulcano F."/>
            <person name="Vaziourakis K.-M."/>
            <person name="Stokke R."/>
            <person name="Steen I.H."/>
            <person name="Teske A."/>
            <person name="Boetius A."/>
            <person name="Liebeke M."/>
            <person name="Amann R."/>
            <person name="Knittel K."/>
        </authorList>
    </citation>
    <scope>NUCLEOTIDE SEQUENCE</scope>
    <source>
        <strain evidence="11">Gfbio:e3339647-f889-4370-9287-4fb5cb688e4c:AG392E03_GoMArc1</strain>
    </source>
</reference>
<dbReference type="PRINTS" id="PR00507">
    <property type="entry name" value="N12N6MTFRASE"/>
</dbReference>
<evidence type="ECO:0000256" key="6">
    <source>
        <dbReference type="ARBA" id="ARBA00023125"/>
    </source>
</evidence>
<evidence type="ECO:0000256" key="4">
    <source>
        <dbReference type="ARBA" id="ARBA00022691"/>
    </source>
</evidence>
<evidence type="ECO:0000256" key="5">
    <source>
        <dbReference type="ARBA" id="ARBA00022747"/>
    </source>
</evidence>
<comment type="caution">
    <text evidence="11">The sequence shown here is derived from an EMBL/GenBank/DDBJ whole genome shotgun (WGS) entry which is preliminary data.</text>
</comment>
<evidence type="ECO:0000259" key="10">
    <source>
        <dbReference type="Pfam" id="PF12950"/>
    </source>
</evidence>
<dbReference type="Pfam" id="PF12950">
    <property type="entry name" value="TaqI_C"/>
    <property type="match status" value="1"/>
</dbReference>
<feature type="domain" description="Type II methyltransferase M.TaqI-like" evidence="9">
    <location>
        <begin position="452"/>
        <end position="642"/>
    </location>
</feature>
<dbReference type="InterPro" id="IPR029063">
    <property type="entry name" value="SAM-dependent_MTases_sf"/>
</dbReference>
<feature type="domain" description="TaqI-like C-terminal specificity" evidence="10">
    <location>
        <begin position="760"/>
        <end position="918"/>
    </location>
</feature>
<dbReference type="PANTHER" id="PTHR33841:SF1">
    <property type="entry name" value="DNA METHYLTRANSFERASE A"/>
    <property type="match status" value="1"/>
</dbReference>